<accession>A0AB34JUM8</accession>
<protein>
    <submittedName>
        <fullName evidence="1">Uncharacterized protein</fullName>
    </submittedName>
</protein>
<comment type="caution">
    <text evidence="1">The sequence shown here is derived from an EMBL/GenBank/DDBJ whole genome shotgun (WGS) entry which is preliminary data.</text>
</comment>
<proteinExistence type="predicted"/>
<dbReference type="EMBL" id="JBGBPQ010000005">
    <property type="protein sequence ID" value="KAL1524567.1"/>
    <property type="molecule type" value="Genomic_DNA"/>
</dbReference>
<sequence length="147" mass="16227">MRVGLLLLLPLASSLRLEPLRTVTHVRRAASPAPTTPRHPSPVMGEGNALLDALYALGCIGALSFAFRNVFDSIFFENEGFRPPMPVLKNPLSPAVDPVEEAEALRAKMQAAIDAQDMEAAYRTEKELKQLMMEYGIRFEAEGREDS</sequence>
<organism evidence="1 2">
    <name type="scientific">Prymnesium parvum</name>
    <name type="common">Toxic golden alga</name>
    <dbReference type="NCBI Taxonomy" id="97485"/>
    <lineage>
        <taxon>Eukaryota</taxon>
        <taxon>Haptista</taxon>
        <taxon>Haptophyta</taxon>
        <taxon>Prymnesiophyceae</taxon>
        <taxon>Prymnesiales</taxon>
        <taxon>Prymnesiaceae</taxon>
        <taxon>Prymnesium</taxon>
    </lineage>
</organism>
<evidence type="ECO:0000313" key="2">
    <source>
        <dbReference type="Proteomes" id="UP001515480"/>
    </source>
</evidence>
<gene>
    <name evidence="1" type="ORF">AB1Y20_019457</name>
</gene>
<keyword evidence="2" id="KW-1185">Reference proteome</keyword>
<reference evidence="1 2" key="1">
    <citation type="journal article" date="2024" name="Science">
        <title>Giant polyketide synthase enzymes in the biosynthesis of giant marine polyether toxins.</title>
        <authorList>
            <person name="Fallon T.R."/>
            <person name="Shende V.V."/>
            <person name="Wierzbicki I.H."/>
            <person name="Pendleton A.L."/>
            <person name="Watervoot N.F."/>
            <person name="Auber R.P."/>
            <person name="Gonzalez D.J."/>
            <person name="Wisecaver J.H."/>
            <person name="Moore B.S."/>
        </authorList>
    </citation>
    <scope>NUCLEOTIDE SEQUENCE [LARGE SCALE GENOMIC DNA]</scope>
    <source>
        <strain evidence="1 2">12B1</strain>
    </source>
</reference>
<name>A0AB34JUM8_PRYPA</name>
<evidence type="ECO:0000313" key="1">
    <source>
        <dbReference type="EMBL" id="KAL1524567.1"/>
    </source>
</evidence>
<dbReference type="AlphaFoldDB" id="A0AB34JUM8"/>
<dbReference type="Proteomes" id="UP001515480">
    <property type="component" value="Unassembled WGS sequence"/>
</dbReference>